<evidence type="ECO:0000313" key="2">
    <source>
        <dbReference type="Proteomes" id="UP000712600"/>
    </source>
</evidence>
<evidence type="ECO:0000313" key="1">
    <source>
        <dbReference type="EMBL" id="KAF3586826.1"/>
    </source>
</evidence>
<proteinExistence type="predicted"/>
<comment type="caution">
    <text evidence="1">The sequence shown here is derived from an EMBL/GenBank/DDBJ whole genome shotgun (WGS) entry which is preliminary data.</text>
</comment>
<reference evidence="1" key="1">
    <citation type="submission" date="2019-12" db="EMBL/GenBank/DDBJ databases">
        <title>Genome sequencing and annotation of Brassica cretica.</title>
        <authorList>
            <person name="Studholme D.J."/>
            <person name="Sarris P."/>
        </authorList>
    </citation>
    <scope>NUCLEOTIDE SEQUENCE</scope>
    <source>
        <strain evidence="1">PFS-109/04</strain>
        <tissue evidence="1">Leaf</tissue>
    </source>
</reference>
<dbReference type="EMBL" id="QGKX02000088">
    <property type="protein sequence ID" value="KAF3586826.1"/>
    <property type="molecule type" value="Genomic_DNA"/>
</dbReference>
<accession>A0A8S9S279</accession>
<dbReference type="Proteomes" id="UP000712600">
    <property type="component" value="Unassembled WGS sequence"/>
</dbReference>
<sequence length="64" mass="6687">MELSSVLDASTSQGSWVFGFPVPRRSLVFRLVIPAPLLVHLGSLECVAAESSWRSGSPSIGGGS</sequence>
<name>A0A8S9S279_BRACR</name>
<gene>
    <name evidence="1" type="ORF">F2Q69_00031537</name>
</gene>
<organism evidence="1 2">
    <name type="scientific">Brassica cretica</name>
    <name type="common">Mustard</name>
    <dbReference type="NCBI Taxonomy" id="69181"/>
    <lineage>
        <taxon>Eukaryota</taxon>
        <taxon>Viridiplantae</taxon>
        <taxon>Streptophyta</taxon>
        <taxon>Embryophyta</taxon>
        <taxon>Tracheophyta</taxon>
        <taxon>Spermatophyta</taxon>
        <taxon>Magnoliopsida</taxon>
        <taxon>eudicotyledons</taxon>
        <taxon>Gunneridae</taxon>
        <taxon>Pentapetalae</taxon>
        <taxon>rosids</taxon>
        <taxon>malvids</taxon>
        <taxon>Brassicales</taxon>
        <taxon>Brassicaceae</taxon>
        <taxon>Brassiceae</taxon>
        <taxon>Brassica</taxon>
    </lineage>
</organism>
<protein>
    <submittedName>
        <fullName evidence="1">Uncharacterized protein</fullName>
    </submittedName>
</protein>
<dbReference type="AlphaFoldDB" id="A0A8S9S279"/>